<accession>A0A8S4PI40</accession>
<feature type="transmembrane region" description="Helical" evidence="9">
    <location>
        <begin position="114"/>
        <end position="137"/>
    </location>
</feature>
<protein>
    <recommendedName>
        <fullName evidence="10">G-protein coupled receptors family 1 profile domain-containing protein</fullName>
    </recommendedName>
</protein>
<keyword evidence="5" id="KW-0297">G-protein coupled receptor</keyword>
<dbReference type="PANTHER" id="PTHR24228">
    <property type="entry name" value="B2 BRADYKININ RECEPTOR/ANGIOTENSIN II RECEPTOR"/>
    <property type="match status" value="1"/>
</dbReference>
<evidence type="ECO:0000256" key="6">
    <source>
        <dbReference type="ARBA" id="ARBA00023136"/>
    </source>
</evidence>
<feature type="transmembrane region" description="Helical" evidence="9">
    <location>
        <begin position="6"/>
        <end position="22"/>
    </location>
</feature>
<evidence type="ECO:0000256" key="1">
    <source>
        <dbReference type="ARBA" id="ARBA00004651"/>
    </source>
</evidence>
<gene>
    <name evidence="11" type="ORF">OFUS_LOCUS18730</name>
</gene>
<feature type="transmembrane region" description="Helical" evidence="9">
    <location>
        <begin position="72"/>
        <end position="93"/>
    </location>
</feature>
<feature type="transmembrane region" description="Helical" evidence="9">
    <location>
        <begin position="242"/>
        <end position="261"/>
    </location>
</feature>
<keyword evidence="4 9" id="KW-1133">Transmembrane helix</keyword>
<dbReference type="PANTHER" id="PTHR24228:SF75">
    <property type="entry name" value="G-PROTEIN COUPLED RECEPTORS FAMILY 1 PROFILE DOMAIN-CONTAINING PROTEIN"/>
    <property type="match status" value="1"/>
</dbReference>
<feature type="transmembrane region" description="Helical" evidence="9">
    <location>
        <begin position="157"/>
        <end position="180"/>
    </location>
</feature>
<organism evidence="11 12">
    <name type="scientific">Owenia fusiformis</name>
    <name type="common">Polychaete worm</name>
    <dbReference type="NCBI Taxonomy" id="6347"/>
    <lineage>
        <taxon>Eukaryota</taxon>
        <taxon>Metazoa</taxon>
        <taxon>Spiralia</taxon>
        <taxon>Lophotrochozoa</taxon>
        <taxon>Annelida</taxon>
        <taxon>Polychaeta</taxon>
        <taxon>Sedentaria</taxon>
        <taxon>Canalipalpata</taxon>
        <taxon>Sabellida</taxon>
        <taxon>Oweniida</taxon>
        <taxon>Oweniidae</taxon>
        <taxon>Owenia</taxon>
    </lineage>
</organism>
<keyword evidence="7" id="KW-0675">Receptor</keyword>
<evidence type="ECO:0000256" key="5">
    <source>
        <dbReference type="ARBA" id="ARBA00023040"/>
    </source>
</evidence>
<evidence type="ECO:0000256" key="2">
    <source>
        <dbReference type="ARBA" id="ARBA00022475"/>
    </source>
</evidence>
<sequence>MNVLASVIGTVGNLALIVILVVNKNFQRVGREFLLNLTISDLTVTAFASPLCIIGAVKGEAYFATVPYFCEIVAAMCLTSCFTTFVSLLFFTISRTFFIRSRHRYLDFATKPRLIALCLICWVIGLTLEAPNIFGWGHTFDQKSHSCMWDRTGNYKYTLFISIGCIGAPLVAMAVCHVLTFKHIRDAKLMVYNHSLMKTWKETVKSSRILLIFFAAFAICWIPYTLVIAIDPLDELPMEVHLWVTFLAHTHSTLHPIILIFTNKRMRKFFNFKNRVSPVEMDVKKHVFQTSSSLKGNGDDVKQSIGEANSYTAQSTCTI</sequence>
<evidence type="ECO:0000256" key="9">
    <source>
        <dbReference type="SAM" id="Phobius"/>
    </source>
</evidence>
<feature type="transmembrane region" description="Helical" evidence="9">
    <location>
        <begin position="209"/>
        <end position="230"/>
    </location>
</feature>
<evidence type="ECO:0000256" key="8">
    <source>
        <dbReference type="ARBA" id="ARBA00023224"/>
    </source>
</evidence>
<name>A0A8S4PI40_OWEFU</name>
<evidence type="ECO:0000256" key="3">
    <source>
        <dbReference type="ARBA" id="ARBA00022692"/>
    </source>
</evidence>
<dbReference type="CDD" id="cd00637">
    <property type="entry name" value="7tm_classA_rhodopsin-like"/>
    <property type="match status" value="1"/>
</dbReference>
<reference evidence="11" key="1">
    <citation type="submission" date="2022-03" db="EMBL/GenBank/DDBJ databases">
        <authorList>
            <person name="Martin C."/>
        </authorList>
    </citation>
    <scope>NUCLEOTIDE SEQUENCE</scope>
</reference>
<dbReference type="Gene3D" id="1.20.1070.10">
    <property type="entry name" value="Rhodopsin 7-helix transmembrane proteins"/>
    <property type="match status" value="1"/>
</dbReference>
<dbReference type="OrthoDB" id="10044919at2759"/>
<evidence type="ECO:0000313" key="11">
    <source>
        <dbReference type="EMBL" id="CAH1793955.1"/>
    </source>
</evidence>
<feature type="transmembrane region" description="Helical" evidence="9">
    <location>
        <begin position="34"/>
        <end position="57"/>
    </location>
</feature>
<proteinExistence type="predicted"/>
<comment type="subcellular location">
    <subcellularLocation>
        <location evidence="1">Cell membrane</location>
        <topology evidence="1">Multi-pass membrane protein</topology>
    </subcellularLocation>
</comment>
<feature type="domain" description="G-protein coupled receptors family 1 profile" evidence="10">
    <location>
        <begin position="12"/>
        <end position="259"/>
    </location>
</feature>
<evidence type="ECO:0000256" key="7">
    <source>
        <dbReference type="ARBA" id="ARBA00023170"/>
    </source>
</evidence>
<dbReference type="GO" id="GO:0004930">
    <property type="term" value="F:G protein-coupled receptor activity"/>
    <property type="evidence" value="ECO:0007669"/>
    <property type="project" value="UniProtKB-KW"/>
</dbReference>
<keyword evidence="6 9" id="KW-0472">Membrane</keyword>
<comment type="caution">
    <text evidence="11">The sequence shown here is derived from an EMBL/GenBank/DDBJ whole genome shotgun (WGS) entry which is preliminary data.</text>
</comment>
<keyword evidence="3 9" id="KW-0812">Transmembrane</keyword>
<keyword evidence="12" id="KW-1185">Reference proteome</keyword>
<dbReference type="EMBL" id="CAIIXF020000009">
    <property type="protein sequence ID" value="CAH1793955.1"/>
    <property type="molecule type" value="Genomic_DNA"/>
</dbReference>
<dbReference type="SUPFAM" id="SSF81321">
    <property type="entry name" value="Family A G protein-coupled receptor-like"/>
    <property type="match status" value="1"/>
</dbReference>
<evidence type="ECO:0000256" key="4">
    <source>
        <dbReference type="ARBA" id="ARBA00022989"/>
    </source>
</evidence>
<dbReference type="InterPro" id="IPR000276">
    <property type="entry name" value="GPCR_Rhodpsn"/>
</dbReference>
<dbReference type="GO" id="GO:0005886">
    <property type="term" value="C:plasma membrane"/>
    <property type="evidence" value="ECO:0007669"/>
    <property type="project" value="UniProtKB-SubCell"/>
</dbReference>
<dbReference type="PRINTS" id="PR00237">
    <property type="entry name" value="GPCRRHODOPSN"/>
</dbReference>
<dbReference type="AlphaFoldDB" id="A0A8S4PI40"/>
<evidence type="ECO:0000259" key="10">
    <source>
        <dbReference type="PROSITE" id="PS50262"/>
    </source>
</evidence>
<evidence type="ECO:0000313" key="12">
    <source>
        <dbReference type="Proteomes" id="UP000749559"/>
    </source>
</evidence>
<keyword evidence="8" id="KW-0807">Transducer</keyword>
<dbReference type="Proteomes" id="UP000749559">
    <property type="component" value="Unassembled WGS sequence"/>
</dbReference>
<keyword evidence="2" id="KW-1003">Cell membrane</keyword>
<dbReference type="Pfam" id="PF00001">
    <property type="entry name" value="7tm_1"/>
    <property type="match status" value="1"/>
</dbReference>
<dbReference type="PROSITE" id="PS50262">
    <property type="entry name" value="G_PROTEIN_RECEP_F1_2"/>
    <property type="match status" value="1"/>
</dbReference>
<dbReference type="InterPro" id="IPR017452">
    <property type="entry name" value="GPCR_Rhodpsn_7TM"/>
</dbReference>